<sequence length="177" mass="19772">MKILSTLLTLVAFIGASSITHAADSKTAFETAITQNLVQLKDGKLQPIAADSLGAKDYYAIYYSAHWCPPCRKFTPKLVDYYNEAKGHHDNFEVIFVSSDRSASAMEGYMKETGMKWYGLQFDKKKESKEVTQFVGRGIPHLVVVDKNGKILSDSVVDGQYVGPYKVLDDLKDILHQ</sequence>
<feature type="domain" description="Thioredoxin" evidence="2">
    <location>
        <begin position="26"/>
        <end position="177"/>
    </location>
</feature>
<evidence type="ECO:0000313" key="4">
    <source>
        <dbReference type="Proteomes" id="UP000000925"/>
    </source>
</evidence>
<dbReference type="PROSITE" id="PS51352">
    <property type="entry name" value="THIOREDOXIN_2"/>
    <property type="match status" value="1"/>
</dbReference>
<dbReference type="Gene3D" id="3.40.30.10">
    <property type="entry name" value="Glutaredoxin"/>
    <property type="match status" value="1"/>
</dbReference>
<dbReference type="InterPro" id="IPR036249">
    <property type="entry name" value="Thioredoxin-like_sf"/>
</dbReference>
<dbReference type="OrthoDB" id="9812978at2"/>
<gene>
    <name evidence="3" type="ordered locus">Caka_1364</name>
</gene>
<name>D5EIY4_CORAD</name>
<dbReference type="PANTHER" id="PTHR46472">
    <property type="entry name" value="NUCLEOREDOXIN"/>
    <property type="match status" value="1"/>
</dbReference>
<dbReference type="GO" id="GO:0031397">
    <property type="term" value="P:negative regulation of protein ubiquitination"/>
    <property type="evidence" value="ECO:0007669"/>
    <property type="project" value="TreeGrafter"/>
</dbReference>
<keyword evidence="4" id="KW-1185">Reference proteome</keyword>
<dbReference type="InterPro" id="IPR012336">
    <property type="entry name" value="Thioredoxin-like_fold"/>
</dbReference>
<reference evidence="3 4" key="1">
    <citation type="journal article" date="2010" name="Stand. Genomic Sci.">
        <title>Complete genome sequence of Coraliomargarita akajimensis type strain (04OKA010-24).</title>
        <authorList>
            <person name="Mavromatis K."/>
            <person name="Abt B."/>
            <person name="Brambilla E."/>
            <person name="Lapidus A."/>
            <person name="Copeland A."/>
            <person name="Deshpande S."/>
            <person name="Nolan M."/>
            <person name="Lucas S."/>
            <person name="Tice H."/>
            <person name="Cheng J.F."/>
            <person name="Han C."/>
            <person name="Detter J.C."/>
            <person name="Woyke T."/>
            <person name="Goodwin L."/>
            <person name="Pitluck S."/>
            <person name="Held B."/>
            <person name="Brettin T."/>
            <person name="Tapia R."/>
            <person name="Ivanova N."/>
            <person name="Mikhailova N."/>
            <person name="Pati A."/>
            <person name="Liolios K."/>
            <person name="Chen A."/>
            <person name="Palaniappan K."/>
            <person name="Land M."/>
            <person name="Hauser L."/>
            <person name="Chang Y.J."/>
            <person name="Jeffries C.D."/>
            <person name="Rohde M."/>
            <person name="Goker M."/>
            <person name="Bristow J."/>
            <person name="Eisen J.A."/>
            <person name="Markowitz V."/>
            <person name="Hugenholtz P."/>
            <person name="Klenk H.P."/>
            <person name="Kyrpides N.C."/>
        </authorList>
    </citation>
    <scope>NUCLEOTIDE SEQUENCE [LARGE SCALE GENOMIC DNA]</scope>
    <source>
        <strain evidence="4">DSM 45221 / IAM 15411 / JCM 23193 / KCTC 12865</strain>
    </source>
</reference>
<proteinExistence type="predicted"/>
<keyword evidence="1" id="KW-0732">Signal</keyword>
<dbReference type="RefSeq" id="WP_013043105.1">
    <property type="nucleotide sequence ID" value="NC_014008.1"/>
</dbReference>
<dbReference type="AlphaFoldDB" id="D5EIY4"/>
<feature type="chain" id="PRO_5003071507" evidence="1">
    <location>
        <begin position="23"/>
        <end position="177"/>
    </location>
</feature>
<dbReference type="KEGG" id="caa:Caka_1364"/>
<dbReference type="eggNOG" id="COG0526">
    <property type="taxonomic scope" value="Bacteria"/>
</dbReference>
<dbReference type="EMBL" id="CP001998">
    <property type="protein sequence ID" value="ADE54383.1"/>
    <property type="molecule type" value="Genomic_DNA"/>
</dbReference>
<dbReference type="Proteomes" id="UP000000925">
    <property type="component" value="Chromosome"/>
</dbReference>
<protein>
    <submittedName>
        <fullName evidence="3">Redoxin domain protein</fullName>
    </submittedName>
</protein>
<dbReference type="STRING" id="583355.Caka_1364"/>
<dbReference type="SUPFAM" id="SSF52833">
    <property type="entry name" value="Thioredoxin-like"/>
    <property type="match status" value="1"/>
</dbReference>
<dbReference type="InterPro" id="IPR013766">
    <property type="entry name" value="Thioredoxin_domain"/>
</dbReference>
<dbReference type="GO" id="GO:0030178">
    <property type="term" value="P:negative regulation of Wnt signaling pathway"/>
    <property type="evidence" value="ECO:0007669"/>
    <property type="project" value="TreeGrafter"/>
</dbReference>
<dbReference type="HOGENOM" id="CLU_116457_0_0_0"/>
<dbReference type="Pfam" id="PF13905">
    <property type="entry name" value="Thioredoxin_8"/>
    <property type="match status" value="1"/>
</dbReference>
<organism evidence="3 4">
    <name type="scientific">Coraliomargarita akajimensis (strain DSM 45221 / IAM 15411 / JCM 23193 / KCTC 12865 / 04OKA010-24)</name>
    <dbReference type="NCBI Taxonomy" id="583355"/>
    <lineage>
        <taxon>Bacteria</taxon>
        <taxon>Pseudomonadati</taxon>
        <taxon>Verrucomicrobiota</taxon>
        <taxon>Opitutia</taxon>
        <taxon>Puniceicoccales</taxon>
        <taxon>Coraliomargaritaceae</taxon>
        <taxon>Coraliomargarita</taxon>
    </lineage>
</organism>
<evidence type="ECO:0000313" key="3">
    <source>
        <dbReference type="EMBL" id="ADE54383.1"/>
    </source>
</evidence>
<feature type="signal peptide" evidence="1">
    <location>
        <begin position="1"/>
        <end position="22"/>
    </location>
</feature>
<accession>D5EIY4</accession>
<evidence type="ECO:0000256" key="1">
    <source>
        <dbReference type="SAM" id="SignalP"/>
    </source>
</evidence>
<evidence type="ECO:0000259" key="2">
    <source>
        <dbReference type="PROSITE" id="PS51352"/>
    </source>
</evidence>
<dbReference type="PANTHER" id="PTHR46472:SF1">
    <property type="entry name" value="NUCLEOREDOXIN"/>
    <property type="match status" value="1"/>
</dbReference>
<dbReference type="GO" id="GO:0004791">
    <property type="term" value="F:thioredoxin-disulfide reductase (NADPH) activity"/>
    <property type="evidence" value="ECO:0007669"/>
    <property type="project" value="TreeGrafter"/>
</dbReference>